<dbReference type="EMBL" id="LCRD01000026">
    <property type="protein sequence ID" value="KKW30016.1"/>
    <property type="molecule type" value="Genomic_DNA"/>
</dbReference>
<feature type="transmembrane region" description="Helical" evidence="1">
    <location>
        <begin position="12"/>
        <end position="30"/>
    </location>
</feature>
<evidence type="ECO:0000313" key="3">
    <source>
        <dbReference type="Proteomes" id="UP000034846"/>
    </source>
</evidence>
<protein>
    <submittedName>
        <fullName evidence="2">Uncharacterized protein</fullName>
    </submittedName>
</protein>
<feature type="transmembrane region" description="Helical" evidence="1">
    <location>
        <begin position="56"/>
        <end position="78"/>
    </location>
</feature>
<keyword evidence="1" id="KW-0472">Membrane</keyword>
<reference evidence="2 3" key="1">
    <citation type="journal article" date="2015" name="Nature">
        <title>rRNA introns, odd ribosomes, and small enigmatic genomes across a large radiation of phyla.</title>
        <authorList>
            <person name="Brown C.T."/>
            <person name="Hug L.A."/>
            <person name="Thomas B.C."/>
            <person name="Sharon I."/>
            <person name="Castelle C.J."/>
            <person name="Singh A."/>
            <person name="Wilkins M.J."/>
            <person name="Williams K.H."/>
            <person name="Banfield J.F."/>
        </authorList>
    </citation>
    <scope>NUCLEOTIDE SEQUENCE [LARGE SCALE GENOMIC DNA]</scope>
</reference>
<keyword evidence="1" id="KW-0812">Transmembrane</keyword>
<keyword evidence="1" id="KW-1133">Transmembrane helix</keyword>
<evidence type="ECO:0000256" key="1">
    <source>
        <dbReference type="SAM" id="Phobius"/>
    </source>
</evidence>
<gene>
    <name evidence="2" type="ORF">UY72_C0026G0008</name>
</gene>
<sequence length="84" mass="9304">MKQEQRKSIGTWLLVAGAVIVGLPIAYEVARFASDDFYRWVIHQPGFFSNLGSGPYLLSVHVASLLLAVPFIALGIVMRLSRDE</sequence>
<organism evidence="2 3">
    <name type="scientific">Candidatus Uhrbacteria bacterium GW2011_GWD2_52_7</name>
    <dbReference type="NCBI Taxonomy" id="1618989"/>
    <lineage>
        <taxon>Bacteria</taxon>
        <taxon>Candidatus Uhriibacteriota</taxon>
    </lineage>
</organism>
<dbReference type="Proteomes" id="UP000034846">
    <property type="component" value="Unassembled WGS sequence"/>
</dbReference>
<evidence type="ECO:0000313" key="2">
    <source>
        <dbReference type="EMBL" id="KKW30016.1"/>
    </source>
</evidence>
<accession>A0A0G1XGD7</accession>
<name>A0A0G1XGD7_9BACT</name>
<dbReference type="AlphaFoldDB" id="A0A0G1XGD7"/>
<comment type="caution">
    <text evidence="2">The sequence shown here is derived from an EMBL/GenBank/DDBJ whole genome shotgun (WGS) entry which is preliminary data.</text>
</comment>
<proteinExistence type="predicted"/>